<evidence type="ECO:0000313" key="3">
    <source>
        <dbReference type="Proteomes" id="UP000830375"/>
    </source>
</evidence>
<keyword evidence="3" id="KW-1185">Reference proteome</keyword>
<sequence>MSSAVNNEDPWEFKSIKESQQHQSQTEEATQDESNVSVRLSSRLVSKSVNVTPPNICNWPLSKILETLFRNHIPAPKGASHDNKHVQKRKNIDPPPAPAAAVPKRADGPIGLAPAGNSTVQSNDPVLSALSSIQSSLSDMNSRIQALESGSAPKSTENLLSSGPGSFNPASATVRLPVAPGYQDDDIIPATLPRRMMGSAVPVSTGSPFYPPAAAISHQL</sequence>
<comment type="caution">
    <text evidence="2">The sequence shown here is derived from an EMBL/GenBank/DDBJ whole genome shotgun (WGS) entry which is preliminary data.</text>
</comment>
<dbReference type="Proteomes" id="UP000830375">
    <property type="component" value="Unassembled WGS sequence"/>
</dbReference>
<feature type="region of interest" description="Disordered" evidence="1">
    <location>
        <begin position="75"/>
        <end position="123"/>
    </location>
</feature>
<gene>
    <name evidence="2" type="ORF">H4Q32_027902</name>
</gene>
<feature type="region of interest" description="Disordered" evidence="1">
    <location>
        <begin position="1"/>
        <end position="39"/>
    </location>
</feature>
<feature type="compositionally biased region" description="Basic and acidic residues" evidence="1">
    <location>
        <begin position="11"/>
        <end position="20"/>
    </location>
</feature>
<organism evidence="2 3">
    <name type="scientific">Labeo rohita</name>
    <name type="common">Indian major carp</name>
    <name type="synonym">Cyprinus rohita</name>
    <dbReference type="NCBI Taxonomy" id="84645"/>
    <lineage>
        <taxon>Eukaryota</taxon>
        <taxon>Metazoa</taxon>
        <taxon>Chordata</taxon>
        <taxon>Craniata</taxon>
        <taxon>Vertebrata</taxon>
        <taxon>Euteleostomi</taxon>
        <taxon>Actinopterygii</taxon>
        <taxon>Neopterygii</taxon>
        <taxon>Teleostei</taxon>
        <taxon>Ostariophysi</taxon>
        <taxon>Cypriniformes</taxon>
        <taxon>Cyprinidae</taxon>
        <taxon>Labeoninae</taxon>
        <taxon>Labeonini</taxon>
        <taxon>Labeo</taxon>
    </lineage>
</organism>
<accession>A0ABQ8LE57</accession>
<dbReference type="EMBL" id="JACTAM010000059">
    <property type="protein sequence ID" value="KAI2647953.1"/>
    <property type="molecule type" value="Genomic_DNA"/>
</dbReference>
<reference evidence="2 3" key="1">
    <citation type="submission" date="2022-01" db="EMBL/GenBank/DDBJ databases">
        <title>A high-quality chromosome-level genome assembly of rohu carp, Labeo rohita.</title>
        <authorList>
            <person name="Arick M.A. II"/>
            <person name="Hsu C.-Y."/>
            <person name="Magbanua Z."/>
            <person name="Pechanova O."/>
            <person name="Grover C."/>
            <person name="Miller E."/>
            <person name="Thrash A."/>
            <person name="Ezzel L."/>
            <person name="Alam S."/>
            <person name="Benzie J."/>
            <person name="Hamilton M."/>
            <person name="Karsi A."/>
            <person name="Lawrence M.L."/>
            <person name="Peterson D.G."/>
        </authorList>
    </citation>
    <scope>NUCLEOTIDE SEQUENCE [LARGE SCALE GENOMIC DNA]</scope>
    <source>
        <strain evidence="3">BAU-BD-2019</strain>
        <tissue evidence="2">Blood</tissue>
    </source>
</reference>
<proteinExistence type="predicted"/>
<name>A0ABQ8LE57_LABRO</name>
<evidence type="ECO:0000313" key="2">
    <source>
        <dbReference type="EMBL" id="KAI2647953.1"/>
    </source>
</evidence>
<protein>
    <submittedName>
        <fullName evidence="2">Nesprin-2</fullName>
    </submittedName>
</protein>
<evidence type="ECO:0000256" key="1">
    <source>
        <dbReference type="SAM" id="MobiDB-lite"/>
    </source>
</evidence>